<keyword evidence="1" id="KW-0472">Membrane</keyword>
<dbReference type="AlphaFoldDB" id="A0A1M7KAL6"/>
<evidence type="ECO:0000256" key="1">
    <source>
        <dbReference type="SAM" id="Phobius"/>
    </source>
</evidence>
<dbReference type="Proteomes" id="UP000184394">
    <property type="component" value="Unassembled WGS sequence"/>
</dbReference>
<proteinExistence type="predicted"/>
<sequence>MKNKGRKTLSLKAQAVSELISAMIMIVLFIGKMYENIFHSRALHNIINYGAPFIIIAISAVFVIAVKFRYQPNDELSRELMLKATDIAVRVELGTALLVGIIMHLHGNHRHFEYYSIEGSDVCIFAVFLCGVFLAAKNIAFLWLDRTPKAEEEE</sequence>
<protein>
    <submittedName>
        <fullName evidence="2">Uncharacterized protein</fullName>
    </submittedName>
</protein>
<organism evidence="2 3">
    <name type="scientific">Ruminococcus flavefaciens</name>
    <dbReference type="NCBI Taxonomy" id="1265"/>
    <lineage>
        <taxon>Bacteria</taxon>
        <taxon>Bacillati</taxon>
        <taxon>Bacillota</taxon>
        <taxon>Clostridia</taxon>
        <taxon>Eubacteriales</taxon>
        <taxon>Oscillospiraceae</taxon>
        <taxon>Ruminococcus</taxon>
    </lineage>
</organism>
<keyword evidence="1" id="KW-1133">Transmembrane helix</keyword>
<evidence type="ECO:0000313" key="3">
    <source>
        <dbReference type="Proteomes" id="UP000184394"/>
    </source>
</evidence>
<keyword evidence="1" id="KW-0812">Transmembrane</keyword>
<feature type="transmembrane region" description="Helical" evidence="1">
    <location>
        <begin position="87"/>
        <end position="105"/>
    </location>
</feature>
<feature type="transmembrane region" description="Helical" evidence="1">
    <location>
        <begin position="12"/>
        <end position="34"/>
    </location>
</feature>
<accession>A0A1M7KAL6</accession>
<feature type="transmembrane region" description="Helical" evidence="1">
    <location>
        <begin position="125"/>
        <end position="144"/>
    </location>
</feature>
<dbReference type="RefSeq" id="WP_072950969.1">
    <property type="nucleotide sequence ID" value="NZ_FRCT01000008.1"/>
</dbReference>
<name>A0A1M7KAL6_RUMFL</name>
<reference evidence="2 3" key="1">
    <citation type="submission" date="2016-11" db="EMBL/GenBank/DDBJ databases">
        <authorList>
            <person name="Jaros S."/>
            <person name="Januszkiewicz K."/>
            <person name="Wedrychowicz H."/>
        </authorList>
    </citation>
    <scope>NUCLEOTIDE SEQUENCE [LARGE SCALE GENOMIC DNA]</scope>
    <source>
        <strain evidence="2 3">Y1</strain>
    </source>
</reference>
<dbReference type="EMBL" id="FRCT01000008">
    <property type="protein sequence ID" value="SHM62320.1"/>
    <property type="molecule type" value="Genomic_DNA"/>
</dbReference>
<evidence type="ECO:0000313" key="2">
    <source>
        <dbReference type="EMBL" id="SHM62320.1"/>
    </source>
</evidence>
<gene>
    <name evidence="2" type="ORF">SAMN04487860_10812</name>
</gene>
<dbReference type="OrthoDB" id="1820206at2"/>
<feature type="transmembrane region" description="Helical" evidence="1">
    <location>
        <begin position="46"/>
        <end position="66"/>
    </location>
</feature>